<evidence type="ECO:0000256" key="11">
    <source>
        <dbReference type="ARBA" id="ARBA00023306"/>
    </source>
</evidence>
<evidence type="ECO:0000259" key="15">
    <source>
        <dbReference type="Pfam" id="PF03800"/>
    </source>
</evidence>
<dbReference type="InterPro" id="IPR005549">
    <property type="entry name" value="Kinetochore_Nuf2_N"/>
</dbReference>
<comment type="similarity">
    <text evidence="3">Belongs to the NUF2 family.</text>
</comment>
<organism evidence="16">
    <name type="scientific">Ananas comosus var. bracteatus</name>
    <name type="common">red pineapple</name>
    <dbReference type="NCBI Taxonomy" id="296719"/>
    <lineage>
        <taxon>Eukaryota</taxon>
        <taxon>Viridiplantae</taxon>
        <taxon>Streptophyta</taxon>
        <taxon>Embryophyta</taxon>
        <taxon>Tracheophyta</taxon>
        <taxon>Spermatophyta</taxon>
        <taxon>Magnoliopsida</taxon>
        <taxon>Liliopsida</taxon>
        <taxon>Poales</taxon>
        <taxon>Bromeliaceae</taxon>
        <taxon>Bromelioideae</taxon>
        <taxon>Ananas</taxon>
    </lineage>
</organism>
<reference evidence="16" key="1">
    <citation type="submission" date="2020-07" db="EMBL/GenBank/DDBJ databases">
        <authorList>
            <person name="Lin J."/>
        </authorList>
    </citation>
    <scope>NUCLEOTIDE SEQUENCE</scope>
</reference>
<dbReference type="GO" id="GO:0051301">
    <property type="term" value="P:cell division"/>
    <property type="evidence" value="ECO:0007669"/>
    <property type="project" value="UniProtKB-KW"/>
</dbReference>
<dbReference type="InterPro" id="IPR008384">
    <property type="entry name" value="ARPC4"/>
</dbReference>
<evidence type="ECO:0000256" key="6">
    <source>
        <dbReference type="ARBA" id="ARBA00022618"/>
    </source>
</evidence>
<gene>
    <name evidence="16" type="ORF">CB5_LOCUS22855</name>
</gene>
<evidence type="ECO:0000313" key="16">
    <source>
        <dbReference type="EMBL" id="CAD1839644.1"/>
    </source>
</evidence>
<dbReference type="EMBL" id="LR862134">
    <property type="protein sequence ID" value="CAD1839644.1"/>
    <property type="molecule type" value="Genomic_DNA"/>
</dbReference>
<dbReference type="GO" id="GO:0030041">
    <property type="term" value="P:actin filament polymerization"/>
    <property type="evidence" value="ECO:0007669"/>
    <property type="project" value="InterPro"/>
</dbReference>
<dbReference type="AlphaFoldDB" id="A0A6V7Q8W5"/>
<evidence type="ECO:0000256" key="12">
    <source>
        <dbReference type="ARBA" id="ARBA00023328"/>
    </source>
</evidence>
<accession>A0A6V7Q8W5</accession>
<evidence type="ECO:0000256" key="14">
    <source>
        <dbReference type="SAM" id="MobiDB-lite"/>
    </source>
</evidence>
<evidence type="ECO:0000256" key="7">
    <source>
        <dbReference type="ARBA" id="ARBA00022776"/>
    </source>
</evidence>
<dbReference type="GO" id="GO:0031262">
    <property type="term" value="C:Ndc80 complex"/>
    <property type="evidence" value="ECO:0007669"/>
    <property type="project" value="InterPro"/>
</dbReference>
<dbReference type="Pfam" id="PF05856">
    <property type="entry name" value="ARPC4"/>
    <property type="match status" value="1"/>
</dbReference>
<dbReference type="GO" id="GO:0003779">
    <property type="term" value="F:actin binding"/>
    <property type="evidence" value="ECO:0007669"/>
    <property type="project" value="UniProtKB-KW"/>
</dbReference>
<feature type="coiled-coil region" evidence="13">
    <location>
        <begin position="139"/>
        <end position="208"/>
    </location>
</feature>
<protein>
    <recommendedName>
        <fullName evidence="15">Kinetochore protein Nuf2 N-terminal domain-containing protein</fullName>
    </recommendedName>
</protein>
<sequence length="578" mass="66005">MEIASVLASEGIVSPSFKPDDLASPSPDLLLSIFFNFFACIDPLSDGADDQIGFAALKHLDNPDHHAESIRILSLYRKAKDFLASIRFPELTLRDLLKPDPRRASQILSALVNFLYYREDKLAMLKPIVNEFPNSEEWQAELKEKIAELKKRIMDHEVSAQMEEPLVQQVEAEVKELRQTIQNYNKQQMSLKARAKELKEKTDAVNNKISQADFELVKNAQENSKLLSKIVQSPDKLQRALEEKKTTRTEAKNSEKLAMQSVQEKTATLEMYSKAYDKMSKHLSKMQAIQEQVVSAKTVEKEVKGLKAKLSDESVSIMALEAKLVEQQGKAKEAEELLKATEKDKELRLSEEAQKLNTLRAEMEWKLQCLEPRERKVEAMVAKGDSFCSEADTVREAGRAKQQELHAKMEEIVNSFHNYSNVVSPFLQRLEEVEGKLYEVGDLQAKSFATLTSPELLLNPVLICRNEAEKCLIETSINSIRISMKVKQADELENILAKKFLRFLSMKAEAFQVLRRKPGYDISFLITNYHCEDMHKDKLIDFIVQFMEDIDKEINELKLSVNTLGRGDRISEAVYLKP</sequence>
<evidence type="ECO:0000256" key="8">
    <source>
        <dbReference type="ARBA" id="ARBA00023054"/>
    </source>
</evidence>
<keyword evidence="9" id="KW-0009">Actin-binding</keyword>
<dbReference type="PANTHER" id="PTHR48441">
    <property type="match status" value="1"/>
</dbReference>
<dbReference type="InterPro" id="IPR034666">
    <property type="entry name" value="ARPC2/4"/>
</dbReference>
<feature type="region of interest" description="Disordered" evidence="14">
    <location>
        <begin position="242"/>
        <end position="261"/>
    </location>
</feature>
<dbReference type="Pfam" id="PF03800">
    <property type="entry name" value="Nuf2"/>
    <property type="match status" value="1"/>
</dbReference>
<dbReference type="Gene3D" id="3.30.1460.20">
    <property type="match status" value="1"/>
</dbReference>
<evidence type="ECO:0000256" key="13">
    <source>
        <dbReference type="SAM" id="Coils"/>
    </source>
</evidence>
<evidence type="ECO:0000256" key="3">
    <source>
        <dbReference type="ARBA" id="ARBA00005498"/>
    </source>
</evidence>
<feature type="domain" description="Kinetochore protein Nuf2 N-terminal" evidence="15">
    <location>
        <begin position="2"/>
        <end position="132"/>
    </location>
</feature>
<name>A0A6V7Q8W5_ANACO</name>
<evidence type="ECO:0000256" key="4">
    <source>
        <dbReference type="ARBA" id="ARBA00022454"/>
    </source>
</evidence>
<keyword evidence="8 13" id="KW-0175">Coiled coil</keyword>
<keyword evidence="11" id="KW-0131">Cell cycle</keyword>
<dbReference type="SUPFAM" id="SSF69645">
    <property type="entry name" value="Arp2/3 complex subunits"/>
    <property type="match status" value="1"/>
</dbReference>
<evidence type="ECO:0000256" key="5">
    <source>
        <dbReference type="ARBA" id="ARBA00022490"/>
    </source>
</evidence>
<dbReference type="Gene3D" id="1.10.418.60">
    <property type="entry name" value="Ncd80 complex, Nuf2 subunit"/>
    <property type="match status" value="1"/>
</dbReference>
<keyword evidence="4" id="KW-0158">Chromosome</keyword>
<dbReference type="GO" id="GO:0034314">
    <property type="term" value="P:Arp2/3 complex-mediated actin nucleation"/>
    <property type="evidence" value="ECO:0007669"/>
    <property type="project" value="InterPro"/>
</dbReference>
<keyword evidence="10" id="KW-0206">Cytoskeleton</keyword>
<evidence type="ECO:0000256" key="2">
    <source>
        <dbReference type="ARBA" id="ARBA00004584"/>
    </source>
</evidence>
<evidence type="ECO:0000256" key="1">
    <source>
        <dbReference type="ARBA" id="ARBA00004245"/>
    </source>
</evidence>
<keyword evidence="12" id="KW-0137">Centromere</keyword>
<feature type="compositionally biased region" description="Basic and acidic residues" evidence="14">
    <location>
        <begin position="242"/>
        <end position="255"/>
    </location>
</feature>
<feature type="coiled-coil region" evidence="13">
    <location>
        <begin position="317"/>
        <end position="362"/>
    </location>
</feature>
<dbReference type="InterPro" id="IPR038275">
    <property type="entry name" value="Nuf2_N_sf"/>
</dbReference>
<keyword evidence="5" id="KW-0963">Cytoplasm</keyword>
<dbReference type="PANTHER" id="PTHR48441:SF1">
    <property type="entry name" value="NT-3"/>
    <property type="match status" value="1"/>
</dbReference>
<comment type="subcellular location">
    <subcellularLocation>
        <location evidence="2">Chromosome</location>
        <location evidence="2">Centromere</location>
    </subcellularLocation>
    <subcellularLocation>
        <location evidence="1">Cytoplasm</location>
        <location evidence="1">Cytoskeleton</location>
    </subcellularLocation>
</comment>
<keyword evidence="7" id="KW-0498">Mitosis</keyword>
<evidence type="ECO:0000256" key="10">
    <source>
        <dbReference type="ARBA" id="ARBA00023212"/>
    </source>
</evidence>
<keyword evidence="6" id="KW-0132">Cell division</keyword>
<proteinExistence type="inferred from homology"/>
<evidence type="ECO:0000256" key="9">
    <source>
        <dbReference type="ARBA" id="ARBA00023203"/>
    </source>
</evidence>
<dbReference type="GO" id="GO:0005885">
    <property type="term" value="C:Arp2/3 protein complex"/>
    <property type="evidence" value="ECO:0007669"/>
    <property type="project" value="InterPro"/>
</dbReference>